<dbReference type="InterPro" id="IPR008949">
    <property type="entry name" value="Isoprenoid_synthase_dom_sf"/>
</dbReference>
<proteinExistence type="inferred from homology"/>
<accession>A0A367EB70</accession>
<dbReference type="SFLD" id="SFLDS00005">
    <property type="entry name" value="Isoprenoid_Synthase_Type_I"/>
    <property type="match status" value="1"/>
</dbReference>
<comment type="similarity">
    <text evidence="2 6">Belongs to the FPP/GGPP synthase family.</text>
</comment>
<dbReference type="AlphaFoldDB" id="A0A367EB70"/>
<name>A0A367EB70_9ACTN</name>
<dbReference type="PANTHER" id="PTHR12001:SF85">
    <property type="entry name" value="SHORT CHAIN ISOPRENYL DIPHOSPHATE SYNTHASE"/>
    <property type="match status" value="1"/>
</dbReference>
<dbReference type="Proteomes" id="UP000253507">
    <property type="component" value="Unassembled WGS sequence"/>
</dbReference>
<dbReference type="GO" id="GO:0008299">
    <property type="term" value="P:isoprenoid biosynthetic process"/>
    <property type="evidence" value="ECO:0007669"/>
    <property type="project" value="InterPro"/>
</dbReference>
<dbReference type="PROSITE" id="PS00723">
    <property type="entry name" value="POLYPRENYL_SYNTHASE_1"/>
    <property type="match status" value="1"/>
</dbReference>
<evidence type="ECO:0000256" key="1">
    <source>
        <dbReference type="ARBA" id="ARBA00001946"/>
    </source>
</evidence>
<dbReference type="EMBL" id="QOIM01000042">
    <property type="protein sequence ID" value="RCG14895.1"/>
    <property type="molecule type" value="Genomic_DNA"/>
</dbReference>
<dbReference type="InterPro" id="IPR000092">
    <property type="entry name" value="Polyprenyl_synt"/>
</dbReference>
<dbReference type="SFLD" id="SFLDG01017">
    <property type="entry name" value="Polyprenyl_Transferase_Like"/>
    <property type="match status" value="1"/>
</dbReference>
<evidence type="ECO:0000313" key="8">
    <source>
        <dbReference type="EMBL" id="RCG14895.1"/>
    </source>
</evidence>
<sequence>MSDLVSAGVAHVGETEGSAMRHDGPVRTAPPLPDTRITPACEADEAPPGSCARSVAARVERVLDTHLAQRRTESAVLTAAFADEVVHHLTRLVLGGGKRLRPAFLWCGWHAAGAADVSEDAVLEIGAALELLQGCALIHDDLMDSATSRRGRPALHVAFQAVHRSRGASGSAEAFGYSAALLAGDLALAWAQDLWEQTDLPQHSRQRTRRLWQAMRTEMVAGQYLDLRSQADGASCPDEALRTAYLKSGLYTVQRPLLLGATLGGASADLSAGLERVGRCAGLAFHLADDLADLFGDEQQLGRRTGEDVRQGKPTYLMTVALEAASRGGHRTAQQVLTRAQGNPELSEDGLDEVRAAVTQVGARGHVEKLVRELADEAREAVAESAMPRAAADSLTALVGATLRAAPPRHASAEGVDPV</sequence>
<dbReference type="GO" id="GO:0004659">
    <property type="term" value="F:prenyltransferase activity"/>
    <property type="evidence" value="ECO:0007669"/>
    <property type="project" value="InterPro"/>
</dbReference>
<keyword evidence="5" id="KW-0460">Magnesium</keyword>
<reference evidence="8 9" key="1">
    <citation type="submission" date="2018-06" db="EMBL/GenBank/DDBJ databases">
        <title>Streptomyces reniochalinae sp. nov. and Streptomyces diacarnus sp. nov. from marine sponges.</title>
        <authorList>
            <person name="Li L."/>
        </authorList>
    </citation>
    <scope>NUCLEOTIDE SEQUENCE [LARGE SCALE GENOMIC DNA]</scope>
    <source>
        <strain evidence="8 9">LHW50302</strain>
    </source>
</reference>
<dbReference type="SUPFAM" id="SSF48576">
    <property type="entry name" value="Terpenoid synthases"/>
    <property type="match status" value="1"/>
</dbReference>
<dbReference type="GO" id="GO:0046872">
    <property type="term" value="F:metal ion binding"/>
    <property type="evidence" value="ECO:0007669"/>
    <property type="project" value="UniProtKB-KW"/>
</dbReference>
<evidence type="ECO:0000256" key="6">
    <source>
        <dbReference type="RuleBase" id="RU004466"/>
    </source>
</evidence>
<comment type="caution">
    <text evidence="8">The sequence shown here is derived from an EMBL/GenBank/DDBJ whole genome shotgun (WGS) entry which is preliminary data.</text>
</comment>
<keyword evidence="9" id="KW-1185">Reference proteome</keyword>
<evidence type="ECO:0000256" key="3">
    <source>
        <dbReference type="ARBA" id="ARBA00022679"/>
    </source>
</evidence>
<keyword evidence="4" id="KW-0479">Metal-binding</keyword>
<evidence type="ECO:0000256" key="4">
    <source>
        <dbReference type="ARBA" id="ARBA00022723"/>
    </source>
</evidence>
<dbReference type="OrthoDB" id="4497239at2"/>
<dbReference type="InterPro" id="IPR033749">
    <property type="entry name" value="Polyprenyl_synt_CS"/>
</dbReference>
<evidence type="ECO:0000256" key="7">
    <source>
        <dbReference type="SAM" id="MobiDB-lite"/>
    </source>
</evidence>
<evidence type="ECO:0000313" key="9">
    <source>
        <dbReference type="Proteomes" id="UP000253507"/>
    </source>
</evidence>
<dbReference type="Pfam" id="PF00348">
    <property type="entry name" value="polyprenyl_synt"/>
    <property type="match status" value="1"/>
</dbReference>
<evidence type="ECO:0000256" key="2">
    <source>
        <dbReference type="ARBA" id="ARBA00006706"/>
    </source>
</evidence>
<dbReference type="CDD" id="cd00685">
    <property type="entry name" value="Trans_IPPS_HT"/>
    <property type="match status" value="1"/>
</dbReference>
<feature type="region of interest" description="Disordered" evidence="7">
    <location>
        <begin position="13"/>
        <end position="32"/>
    </location>
</feature>
<protein>
    <submittedName>
        <fullName evidence="8">Polyprenyl synthetase family protein</fullName>
    </submittedName>
</protein>
<organism evidence="8 9">
    <name type="scientific">Streptomyces reniochalinae</name>
    <dbReference type="NCBI Taxonomy" id="2250578"/>
    <lineage>
        <taxon>Bacteria</taxon>
        <taxon>Bacillati</taxon>
        <taxon>Actinomycetota</taxon>
        <taxon>Actinomycetes</taxon>
        <taxon>Kitasatosporales</taxon>
        <taxon>Streptomycetaceae</taxon>
        <taxon>Streptomyces</taxon>
    </lineage>
</organism>
<dbReference type="PANTHER" id="PTHR12001">
    <property type="entry name" value="GERANYLGERANYL PYROPHOSPHATE SYNTHASE"/>
    <property type="match status" value="1"/>
</dbReference>
<comment type="cofactor">
    <cofactor evidence="1">
        <name>Mg(2+)</name>
        <dbReference type="ChEBI" id="CHEBI:18420"/>
    </cofactor>
</comment>
<gene>
    <name evidence="8" type="ORF">DQ392_27880</name>
</gene>
<dbReference type="RefSeq" id="WP_078565552.1">
    <property type="nucleotide sequence ID" value="NZ_QOIM01000042.1"/>
</dbReference>
<evidence type="ECO:0000256" key="5">
    <source>
        <dbReference type="ARBA" id="ARBA00022842"/>
    </source>
</evidence>
<dbReference type="Gene3D" id="1.10.600.10">
    <property type="entry name" value="Farnesyl Diphosphate Synthase"/>
    <property type="match status" value="1"/>
</dbReference>
<keyword evidence="3 6" id="KW-0808">Transferase</keyword>